<keyword evidence="4 7" id="KW-1133">Transmembrane helix</keyword>
<evidence type="ECO:0000313" key="10">
    <source>
        <dbReference type="Proteomes" id="UP001595190"/>
    </source>
</evidence>
<proteinExistence type="predicted"/>
<keyword evidence="3 7" id="KW-0812">Transmembrane</keyword>
<evidence type="ECO:0000256" key="7">
    <source>
        <dbReference type="SAM" id="Phobius"/>
    </source>
</evidence>
<accession>A0ABV6Z7H2</accession>
<evidence type="ECO:0000313" key="9">
    <source>
        <dbReference type="EMBL" id="MFC2248054.1"/>
    </source>
</evidence>
<evidence type="ECO:0000259" key="8">
    <source>
        <dbReference type="Pfam" id="PF01699"/>
    </source>
</evidence>
<evidence type="ECO:0000256" key="5">
    <source>
        <dbReference type="ARBA" id="ARBA00023065"/>
    </source>
</evidence>
<name>A0ABV6Z7H2_9HYPH</name>
<feature type="transmembrane region" description="Helical" evidence="7">
    <location>
        <begin position="28"/>
        <end position="49"/>
    </location>
</feature>
<dbReference type="PANTHER" id="PTHR31503:SF22">
    <property type="entry name" value="VACUOLAR CALCIUM ION TRANSPORTER"/>
    <property type="match status" value="1"/>
</dbReference>
<dbReference type="InterPro" id="IPR004713">
    <property type="entry name" value="CaH_exchang"/>
</dbReference>
<protein>
    <submittedName>
        <fullName evidence="9">Calcium:proton antiporter</fullName>
    </submittedName>
</protein>
<feature type="transmembrane region" description="Helical" evidence="7">
    <location>
        <begin position="163"/>
        <end position="183"/>
    </location>
</feature>
<comment type="subcellular location">
    <subcellularLocation>
        <location evidence="1">Endomembrane system</location>
        <topology evidence="1">Multi-pass membrane protein</topology>
    </subcellularLocation>
</comment>
<evidence type="ECO:0000256" key="6">
    <source>
        <dbReference type="ARBA" id="ARBA00023136"/>
    </source>
</evidence>
<reference evidence="9 10" key="1">
    <citation type="submission" date="2024-09" db="EMBL/GenBank/DDBJ databases">
        <title>Description of Labrys sedimenti sp. nov., isolated from a diclofenac-degrading enrichment culture, and genome-based reclassification of Labrys portucalensis as a later heterotypic synonym of Labrys neptuniae.</title>
        <authorList>
            <person name="Tancsics A."/>
            <person name="Csepanyi A."/>
        </authorList>
    </citation>
    <scope>NUCLEOTIDE SEQUENCE [LARGE SCALE GENOMIC DNA]</scope>
    <source>
        <strain evidence="9 10">LMG 23412</strain>
    </source>
</reference>
<gene>
    <name evidence="9" type="ORF">ACETRX_00360</name>
</gene>
<feature type="transmembrane region" description="Helical" evidence="7">
    <location>
        <begin position="204"/>
        <end position="226"/>
    </location>
</feature>
<dbReference type="InterPro" id="IPR004837">
    <property type="entry name" value="NaCa_Exmemb"/>
</dbReference>
<dbReference type="Gene3D" id="1.20.1420.30">
    <property type="entry name" value="NCX, central ion-binding region"/>
    <property type="match status" value="1"/>
</dbReference>
<sequence length="353" mass="35968">MLSKRDFVTLAISGGASAATGIASRTGSSQILVFVIGAVALAGLASLIGEATDHLGRYLSPAATGIVQSAVGNLPELCVCIFALRAGLIEVVQASLIGSILGNSLLVLGIAFIAGSARHKVLVFDAAGPRMIAALLLLAVSALMLPTLASVMHLPAGAHEDKLALVCAGVLLLVFLVSVRVMLGGSERTVPAEAHGQQEGGWPLWLSLAILAIAGVAALFVSDWFVEALNPAIETLGISQAFAGLVIVAIVGNAVENVVGIQFALRNQAELAISVILNSSLQVALALIPVLVFVSYAMGGTPFTLVIPPMLAVALMLSAIIGVVVTADGRADMADGAALVGLYVIIAAIFWWG</sequence>
<feature type="transmembrane region" description="Helical" evidence="7">
    <location>
        <begin position="334"/>
        <end position="352"/>
    </location>
</feature>
<feature type="transmembrane region" description="Helical" evidence="7">
    <location>
        <begin position="238"/>
        <end position="259"/>
    </location>
</feature>
<evidence type="ECO:0000256" key="4">
    <source>
        <dbReference type="ARBA" id="ARBA00022989"/>
    </source>
</evidence>
<dbReference type="Proteomes" id="UP001595190">
    <property type="component" value="Unassembled WGS sequence"/>
</dbReference>
<feature type="domain" description="Sodium/calcium exchanger membrane region" evidence="8">
    <location>
        <begin position="207"/>
        <end position="352"/>
    </location>
</feature>
<evidence type="ECO:0000256" key="3">
    <source>
        <dbReference type="ARBA" id="ARBA00022692"/>
    </source>
</evidence>
<keyword evidence="2" id="KW-0813">Transport</keyword>
<feature type="transmembrane region" description="Helical" evidence="7">
    <location>
        <begin position="94"/>
        <end position="115"/>
    </location>
</feature>
<evidence type="ECO:0000256" key="2">
    <source>
        <dbReference type="ARBA" id="ARBA00022448"/>
    </source>
</evidence>
<organism evidence="9 10">
    <name type="scientific">Labrys neptuniae</name>
    <dbReference type="NCBI Taxonomy" id="376174"/>
    <lineage>
        <taxon>Bacteria</taxon>
        <taxon>Pseudomonadati</taxon>
        <taxon>Pseudomonadota</taxon>
        <taxon>Alphaproteobacteria</taxon>
        <taxon>Hyphomicrobiales</taxon>
        <taxon>Xanthobacteraceae</taxon>
        <taxon>Labrys</taxon>
    </lineage>
</organism>
<dbReference type="RefSeq" id="WP_394307871.1">
    <property type="nucleotide sequence ID" value="NZ_JBHGPK010000001.1"/>
</dbReference>
<evidence type="ECO:0000256" key="1">
    <source>
        <dbReference type="ARBA" id="ARBA00004127"/>
    </source>
</evidence>
<feature type="transmembrane region" description="Helical" evidence="7">
    <location>
        <begin position="127"/>
        <end position="151"/>
    </location>
</feature>
<dbReference type="Pfam" id="PF01699">
    <property type="entry name" value="Na_Ca_ex"/>
    <property type="match status" value="2"/>
</dbReference>
<dbReference type="InterPro" id="IPR044880">
    <property type="entry name" value="NCX_ion-bd_dom_sf"/>
</dbReference>
<keyword evidence="6 7" id="KW-0472">Membrane</keyword>
<feature type="domain" description="Sodium/calcium exchanger membrane region" evidence="8">
    <location>
        <begin position="31"/>
        <end position="182"/>
    </location>
</feature>
<feature type="transmembrane region" description="Helical" evidence="7">
    <location>
        <begin position="306"/>
        <end position="327"/>
    </location>
</feature>
<dbReference type="PANTHER" id="PTHR31503">
    <property type="entry name" value="VACUOLAR CALCIUM ION TRANSPORTER"/>
    <property type="match status" value="1"/>
</dbReference>
<keyword evidence="5" id="KW-0406">Ion transport</keyword>
<dbReference type="EMBL" id="JBHGPK010000001">
    <property type="protein sequence ID" value="MFC2248054.1"/>
    <property type="molecule type" value="Genomic_DNA"/>
</dbReference>
<feature type="transmembrane region" description="Helical" evidence="7">
    <location>
        <begin position="271"/>
        <end position="294"/>
    </location>
</feature>
<comment type="caution">
    <text evidence="9">The sequence shown here is derived from an EMBL/GenBank/DDBJ whole genome shotgun (WGS) entry which is preliminary data.</text>
</comment>